<dbReference type="EMBL" id="LR217720">
    <property type="protein sequence ID" value="VFP84587.1"/>
    <property type="molecule type" value="Genomic_DNA"/>
</dbReference>
<organism evidence="12 13">
    <name type="scientific">Candidatus Erwinia haradaeae</name>
    <dbReference type="NCBI Taxonomy" id="1922217"/>
    <lineage>
        <taxon>Bacteria</taxon>
        <taxon>Pseudomonadati</taxon>
        <taxon>Pseudomonadota</taxon>
        <taxon>Gammaproteobacteria</taxon>
        <taxon>Enterobacterales</taxon>
        <taxon>Erwiniaceae</taxon>
        <taxon>Erwinia</taxon>
    </lineage>
</organism>
<feature type="binding site" evidence="10">
    <location>
        <begin position="248"/>
        <end position="251"/>
    </location>
    <ligand>
        <name>GTP</name>
        <dbReference type="ChEBI" id="CHEBI:37565"/>
    </ligand>
</feature>
<dbReference type="InterPro" id="IPR036225">
    <property type="entry name" value="SRP/SRP_N"/>
</dbReference>
<comment type="subunit">
    <text evidence="10">Part of the signal recognition particle protein translocation system, which is composed of SRP and FtsY. SRP is a ribonucleoprotein composed of Ffh and a 4.5S RNA molecule.</text>
</comment>
<dbReference type="OrthoDB" id="9804720at2"/>
<proteinExistence type="inferred from homology"/>
<dbReference type="CDD" id="cd18539">
    <property type="entry name" value="SRP_G"/>
    <property type="match status" value="1"/>
</dbReference>
<feature type="binding site" evidence="10">
    <location>
        <begin position="190"/>
        <end position="194"/>
    </location>
    <ligand>
        <name>GTP</name>
        <dbReference type="ChEBI" id="CHEBI:37565"/>
    </ligand>
</feature>
<comment type="similarity">
    <text evidence="1 10">Belongs to the GTP-binding SRP family. SRP54 subfamily.</text>
</comment>
<dbReference type="InterPro" id="IPR004780">
    <property type="entry name" value="SRP"/>
</dbReference>
<evidence type="ECO:0000256" key="4">
    <source>
        <dbReference type="ARBA" id="ARBA00022801"/>
    </source>
</evidence>
<dbReference type="PANTHER" id="PTHR11564:SF5">
    <property type="entry name" value="SIGNAL RECOGNITION PARTICLE SUBUNIT SRP54"/>
    <property type="match status" value="1"/>
</dbReference>
<name>A0A451DDN7_9GAMM</name>
<feature type="binding site" evidence="10">
    <location>
        <begin position="107"/>
        <end position="114"/>
    </location>
    <ligand>
        <name>GTP</name>
        <dbReference type="ChEBI" id="CHEBI:37565"/>
    </ligand>
</feature>
<dbReference type="GO" id="GO:0008312">
    <property type="term" value="F:7S RNA binding"/>
    <property type="evidence" value="ECO:0007669"/>
    <property type="project" value="InterPro"/>
</dbReference>
<dbReference type="GO" id="GO:0003924">
    <property type="term" value="F:GTPase activity"/>
    <property type="evidence" value="ECO:0007669"/>
    <property type="project" value="UniProtKB-UniRule"/>
</dbReference>
<dbReference type="InterPro" id="IPR036891">
    <property type="entry name" value="Signal_recog_part_SRP54_M_sf"/>
</dbReference>
<dbReference type="InterPro" id="IPR000897">
    <property type="entry name" value="SRP54_GTPase_dom"/>
</dbReference>
<evidence type="ECO:0000256" key="7">
    <source>
        <dbReference type="ARBA" id="ARBA00023135"/>
    </source>
</evidence>
<dbReference type="GO" id="GO:0006614">
    <property type="term" value="P:SRP-dependent cotranslational protein targeting to membrane"/>
    <property type="evidence" value="ECO:0007669"/>
    <property type="project" value="InterPro"/>
</dbReference>
<dbReference type="Pfam" id="PF02978">
    <property type="entry name" value="SRP_SPB"/>
    <property type="match status" value="1"/>
</dbReference>
<reference evidence="12 13" key="1">
    <citation type="submission" date="2019-02" db="EMBL/GenBank/DDBJ databases">
        <authorList>
            <person name="Manzano-Marin A."/>
            <person name="Manzano-Marin A."/>
        </authorList>
    </citation>
    <scope>NUCLEOTIDE SEQUENCE [LARGE SCALE GENOMIC DNA]</scope>
    <source>
        <strain evidence="12 13">ErCilaricifoliae</strain>
    </source>
</reference>
<dbReference type="RefSeq" id="WP_157990022.1">
    <property type="nucleotide sequence ID" value="NZ_LR217720.1"/>
</dbReference>
<dbReference type="HAMAP" id="MF_00306">
    <property type="entry name" value="SRP54"/>
    <property type="match status" value="1"/>
</dbReference>
<keyword evidence="5 10" id="KW-0694">RNA-binding</keyword>
<keyword evidence="7 10" id="KW-0733">Signal recognition particle</keyword>
<dbReference type="InterPro" id="IPR003593">
    <property type="entry name" value="AAA+_ATPase"/>
</dbReference>
<dbReference type="Proteomes" id="UP000294418">
    <property type="component" value="Chromosome"/>
</dbReference>
<keyword evidence="4 10" id="KW-0378">Hydrolase</keyword>
<dbReference type="SUPFAM" id="SSF52540">
    <property type="entry name" value="P-loop containing nucleoside triphosphate hydrolases"/>
    <property type="match status" value="1"/>
</dbReference>
<keyword evidence="6 10" id="KW-0342">GTP-binding</keyword>
<comment type="function">
    <text evidence="10">Involved in targeting and insertion of nascent membrane proteins into the cytoplasmic membrane. Binds to the hydrophobic signal sequence of the ribosome-nascent chain (RNC) as it emerges from the ribosomes. The SRP-RNC complex is then targeted to the cytoplasmic membrane where it interacts with the SRP receptor FtsY. Interaction with FtsY leads to the transfer of the RNC complex to the Sec translocase for insertion into the membrane, the hydrolysis of GTP by both Ffh and FtsY, and the dissociation of the SRP-FtsY complex into the individual components.</text>
</comment>
<evidence type="ECO:0000256" key="6">
    <source>
        <dbReference type="ARBA" id="ARBA00023134"/>
    </source>
</evidence>
<dbReference type="Gene3D" id="1.10.260.30">
    <property type="entry name" value="Signal recognition particle, SRP54 subunit, M-domain"/>
    <property type="match status" value="1"/>
</dbReference>
<dbReference type="Gene3D" id="1.20.120.140">
    <property type="entry name" value="Signal recognition particle SRP54, nucleotide-binding domain"/>
    <property type="match status" value="1"/>
</dbReference>
<gene>
    <name evidence="10 12" type="primary">ffh</name>
    <name evidence="12" type="ORF">ERCILAFE3058_675</name>
</gene>
<dbReference type="Gene3D" id="3.40.50.300">
    <property type="entry name" value="P-loop containing nucleotide triphosphate hydrolases"/>
    <property type="match status" value="1"/>
</dbReference>
<dbReference type="InterPro" id="IPR004125">
    <property type="entry name" value="Signal_recog_particle_SRP54_M"/>
</dbReference>
<dbReference type="PANTHER" id="PTHR11564">
    <property type="entry name" value="SIGNAL RECOGNITION PARTICLE 54K PROTEIN SRP54"/>
    <property type="match status" value="1"/>
</dbReference>
<accession>A0A451DDN7</accession>
<dbReference type="PROSITE" id="PS00300">
    <property type="entry name" value="SRP54"/>
    <property type="match status" value="1"/>
</dbReference>
<evidence type="ECO:0000256" key="5">
    <source>
        <dbReference type="ARBA" id="ARBA00022884"/>
    </source>
</evidence>
<feature type="domain" description="SRP54-type proteins GTP-binding" evidence="11">
    <location>
        <begin position="269"/>
        <end position="282"/>
    </location>
</feature>
<evidence type="ECO:0000256" key="10">
    <source>
        <dbReference type="HAMAP-Rule" id="MF_00306"/>
    </source>
</evidence>
<dbReference type="AlphaFoldDB" id="A0A451DDN7"/>
<evidence type="ECO:0000256" key="3">
    <source>
        <dbReference type="ARBA" id="ARBA00022741"/>
    </source>
</evidence>
<dbReference type="InterPro" id="IPR013822">
    <property type="entry name" value="Signal_recog_particl_SRP54_hlx"/>
</dbReference>
<dbReference type="SUPFAM" id="SSF47364">
    <property type="entry name" value="Domain of the SRP/SRP receptor G-proteins"/>
    <property type="match status" value="1"/>
</dbReference>
<evidence type="ECO:0000259" key="11">
    <source>
        <dbReference type="PROSITE" id="PS00300"/>
    </source>
</evidence>
<dbReference type="EC" id="3.6.5.4" evidence="10"/>
<dbReference type="GO" id="GO:0005525">
    <property type="term" value="F:GTP binding"/>
    <property type="evidence" value="ECO:0007669"/>
    <property type="project" value="UniProtKB-UniRule"/>
</dbReference>
<evidence type="ECO:0000313" key="13">
    <source>
        <dbReference type="Proteomes" id="UP000294418"/>
    </source>
</evidence>
<sequence>MFENLTNSFSTTLRKIVGHRRLTEENIKNTLTQVRSALLEADVALPVVRTFIDNVKVRALNHIVNHNFTPGQEFIKIVKKELILAMGEKNYTLDLKTTPPAVILIAGQQGAGKTTSVGKLGKFLHDKYHKKILAVSIDIYRPAAIKQLEILTEQVSIDFYPSYQNQEPVKIAKDALHCARIKFYDILLVDTAGRLHSNNLMMRELNEVCLAIAPIETLLVVDAMTGQDAAKIAKEFNAALPLTGIILTKVDSDARGGAALSIRHMTGKPIKFIGTGEKIDTIEPFYPDRIASRILGMGDMLSLIEEIENKIDHKTVKKLSHSFKKNHTFNLNDFLEQLKQLRNMGGMVNLIDKIPGMLSLPDTVKSQLNDQSMQRMEAIIHSMTHMERDHPEVIKGSRKRRIALGSGLSVQDVNQFLKQFHDMQAMMKKVKHGGATYMIRKIQEMMPSNFYKH</sequence>
<dbReference type="Pfam" id="PF02881">
    <property type="entry name" value="SRP54_N"/>
    <property type="match status" value="1"/>
</dbReference>
<evidence type="ECO:0000313" key="12">
    <source>
        <dbReference type="EMBL" id="VFP84587.1"/>
    </source>
</evidence>
<dbReference type="NCBIfam" id="TIGR00959">
    <property type="entry name" value="ffh"/>
    <property type="match status" value="1"/>
</dbReference>
<keyword evidence="2 10" id="KW-0963">Cytoplasm</keyword>
<comment type="domain">
    <text evidence="10">Composed of three domains: the N-terminal N domain, which is responsible for interactions with the ribosome, the central G domain, which binds GTP, and the C-terminal M domain, which binds the RNA and the signal sequence of the RNC.</text>
</comment>
<dbReference type="InterPro" id="IPR022941">
    <property type="entry name" value="SRP54"/>
</dbReference>
<evidence type="ECO:0000256" key="1">
    <source>
        <dbReference type="ARBA" id="ARBA00005450"/>
    </source>
</evidence>
<evidence type="ECO:0000256" key="9">
    <source>
        <dbReference type="ARBA" id="ARBA00048027"/>
    </source>
</evidence>
<dbReference type="InterPro" id="IPR027417">
    <property type="entry name" value="P-loop_NTPase"/>
</dbReference>
<comment type="catalytic activity">
    <reaction evidence="9 10">
        <text>GTP + H2O = GDP + phosphate + H(+)</text>
        <dbReference type="Rhea" id="RHEA:19669"/>
        <dbReference type="ChEBI" id="CHEBI:15377"/>
        <dbReference type="ChEBI" id="CHEBI:15378"/>
        <dbReference type="ChEBI" id="CHEBI:37565"/>
        <dbReference type="ChEBI" id="CHEBI:43474"/>
        <dbReference type="ChEBI" id="CHEBI:58189"/>
        <dbReference type="EC" id="3.6.5.4"/>
    </reaction>
</comment>
<protein>
    <recommendedName>
        <fullName evidence="10">Signal recognition particle protein</fullName>
        <ecNumber evidence="10">3.6.5.4</ecNumber>
    </recommendedName>
    <alternativeName>
        <fullName evidence="10">Fifty-four homolog</fullName>
    </alternativeName>
</protein>
<dbReference type="SMART" id="SM00963">
    <property type="entry name" value="SRP54_N"/>
    <property type="match status" value="1"/>
</dbReference>
<dbReference type="InterPro" id="IPR042101">
    <property type="entry name" value="SRP54_N_sf"/>
</dbReference>
<evidence type="ECO:0000256" key="8">
    <source>
        <dbReference type="ARBA" id="ARBA00023274"/>
    </source>
</evidence>
<dbReference type="SMART" id="SM00962">
    <property type="entry name" value="SRP54"/>
    <property type="match status" value="1"/>
</dbReference>
<dbReference type="SUPFAM" id="SSF47446">
    <property type="entry name" value="Signal peptide-binding domain"/>
    <property type="match status" value="1"/>
</dbReference>
<dbReference type="SMART" id="SM00382">
    <property type="entry name" value="AAA"/>
    <property type="match status" value="1"/>
</dbReference>
<keyword evidence="3 10" id="KW-0547">Nucleotide-binding</keyword>
<comment type="subcellular location">
    <subcellularLocation>
        <location evidence="10">Cytoplasm</location>
    </subcellularLocation>
    <text evidence="10">The SRP-RNC complex is targeted to the cytoplasmic membrane.</text>
</comment>
<evidence type="ECO:0000256" key="2">
    <source>
        <dbReference type="ARBA" id="ARBA00022490"/>
    </source>
</evidence>
<keyword evidence="8 10" id="KW-0687">Ribonucleoprotein</keyword>
<dbReference type="Pfam" id="PF00448">
    <property type="entry name" value="SRP54"/>
    <property type="match status" value="1"/>
</dbReference>
<dbReference type="GO" id="GO:0048500">
    <property type="term" value="C:signal recognition particle"/>
    <property type="evidence" value="ECO:0007669"/>
    <property type="project" value="UniProtKB-UniRule"/>
</dbReference>